<keyword evidence="6" id="KW-1185">Reference proteome</keyword>
<dbReference type="Pfam" id="PF26580">
    <property type="entry name" value="Mtb12_C"/>
    <property type="match status" value="1"/>
</dbReference>
<feature type="transmembrane region" description="Helical" evidence="3">
    <location>
        <begin position="26"/>
        <end position="47"/>
    </location>
</feature>
<dbReference type="Proteomes" id="UP000763557">
    <property type="component" value="Unassembled WGS sequence"/>
</dbReference>
<keyword evidence="3" id="KW-0472">Membrane</keyword>
<dbReference type="EMBL" id="JAAATY010000065">
    <property type="protein sequence ID" value="NRN71418.1"/>
    <property type="molecule type" value="Genomic_DNA"/>
</dbReference>
<protein>
    <recommendedName>
        <fullName evidence="4">Low molecular weight antigen MTB12-like C-terminal domain-containing protein</fullName>
    </recommendedName>
</protein>
<organism evidence="5 6">
    <name type="scientific">Kibdelosporangium persicum</name>
    <dbReference type="NCBI Taxonomy" id="2698649"/>
    <lineage>
        <taxon>Bacteria</taxon>
        <taxon>Bacillati</taxon>
        <taxon>Actinomycetota</taxon>
        <taxon>Actinomycetes</taxon>
        <taxon>Pseudonocardiales</taxon>
        <taxon>Pseudonocardiaceae</taxon>
        <taxon>Kibdelosporangium</taxon>
    </lineage>
</organism>
<accession>A0ABX2FJH9</accession>
<dbReference type="InterPro" id="IPR058644">
    <property type="entry name" value="Mtb12-like_C"/>
</dbReference>
<keyword evidence="1" id="KW-0732">Signal</keyword>
<comment type="similarity">
    <text evidence="2">Belongs to the MTB12 family.</text>
</comment>
<keyword evidence="3" id="KW-0812">Transmembrane</keyword>
<name>A0ABX2FJH9_9PSEU</name>
<keyword evidence="3" id="KW-1133">Transmembrane helix</keyword>
<gene>
    <name evidence="5" type="ORF">GC106_86980</name>
</gene>
<evidence type="ECO:0000313" key="6">
    <source>
        <dbReference type="Proteomes" id="UP000763557"/>
    </source>
</evidence>
<evidence type="ECO:0000256" key="3">
    <source>
        <dbReference type="SAM" id="Phobius"/>
    </source>
</evidence>
<evidence type="ECO:0000256" key="1">
    <source>
        <dbReference type="ARBA" id="ARBA00022729"/>
    </source>
</evidence>
<proteinExistence type="inferred from homology"/>
<reference evidence="5 6" key="1">
    <citation type="submission" date="2020-01" db="EMBL/GenBank/DDBJ databases">
        <title>Kibdelosporangium persica a novel Actinomycetes from a hot desert in Iran.</title>
        <authorList>
            <person name="Safaei N."/>
            <person name="Zaburannyi N."/>
            <person name="Mueller R."/>
            <person name="Wink J."/>
        </authorList>
    </citation>
    <scope>NUCLEOTIDE SEQUENCE [LARGE SCALE GENOMIC DNA]</scope>
    <source>
        <strain evidence="5 6">4NS15</strain>
    </source>
</reference>
<comment type="caution">
    <text evidence="5">The sequence shown here is derived from an EMBL/GenBank/DDBJ whole genome shotgun (WGS) entry which is preliminary data.</text>
</comment>
<evidence type="ECO:0000313" key="5">
    <source>
        <dbReference type="EMBL" id="NRN71418.1"/>
    </source>
</evidence>
<evidence type="ECO:0000259" key="4">
    <source>
        <dbReference type="Pfam" id="PF26580"/>
    </source>
</evidence>
<sequence length="163" mass="17593">MTRKRPRAAKMAPLGHSEDTQRRNGVILVVVATVVVVAVVLGGILLLTGGSGDDDEAATVAREFADLYQRGLNSSGRDIDAADFEPLVCADVLQQLRDAFSEKEEPVPGTPQFTLTVKDVRTNGDRGTFTMGTKVTAPGTPEQHEDEPFQLVKQDGDWRVCGL</sequence>
<dbReference type="RefSeq" id="WP_173142618.1">
    <property type="nucleotide sequence ID" value="NZ_CBCSGW010000118.1"/>
</dbReference>
<feature type="domain" description="Low molecular weight antigen MTB12-like C-terminal" evidence="4">
    <location>
        <begin position="110"/>
        <end position="160"/>
    </location>
</feature>
<evidence type="ECO:0000256" key="2">
    <source>
        <dbReference type="ARBA" id="ARBA00093774"/>
    </source>
</evidence>